<reference evidence="6" key="1">
    <citation type="submission" date="2022-12" db="EMBL/GenBank/DDBJ databases">
        <authorList>
            <person name="Petersen C."/>
        </authorList>
    </citation>
    <scope>NUCLEOTIDE SEQUENCE</scope>
    <source>
        <strain evidence="6">IBT 29677</strain>
    </source>
</reference>
<comment type="caution">
    <text evidence="6">The sequence shown here is derived from an EMBL/GenBank/DDBJ whole genome shotgun (WGS) entry which is preliminary data.</text>
</comment>
<dbReference type="Gene3D" id="3.40.50.300">
    <property type="entry name" value="P-loop containing nucleotide triphosphate hydrolases"/>
    <property type="match status" value="2"/>
</dbReference>
<dbReference type="RefSeq" id="XP_056491164.1">
    <property type="nucleotide sequence ID" value="XM_056628430.1"/>
</dbReference>
<dbReference type="SMART" id="SM00490">
    <property type="entry name" value="HELICc"/>
    <property type="match status" value="1"/>
</dbReference>
<dbReference type="InterPro" id="IPR007502">
    <property type="entry name" value="Helicase-assoc_dom"/>
</dbReference>
<dbReference type="PANTHER" id="PTHR18934:SF203">
    <property type="entry name" value="ATP-DEPENDENT RNA HELICASE A"/>
    <property type="match status" value="1"/>
</dbReference>
<dbReference type="OrthoDB" id="5600252at2759"/>
<organism evidence="6 7">
    <name type="scientific">Penicillium cosmopolitanum</name>
    <dbReference type="NCBI Taxonomy" id="1131564"/>
    <lineage>
        <taxon>Eukaryota</taxon>
        <taxon>Fungi</taxon>
        <taxon>Dikarya</taxon>
        <taxon>Ascomycota</taxon>
        <taxon>Pezizomycotina</taxon>
        <taxon>Eurotiomycetes</taxon>
        <taxon>Eurotiomycetidae</taxon>
        <taxon>Eurotiales</taxon>
        <taxon>Aspergillaceae</taxon>
        <taxon>Penicillium</taxon>
    </lineage>
</organism>
<dbReference type="GO" id="GO:0003723">
    <property type="term" value="F:RNA binding"/>
    <property type="evidence" value="ECO:0007669"/>
    <property type="project" value="TreeGrafter"/>
</dbReference>
<reference evidence="6" key="2">
    <citation type="journal article" date="2023" name="IMA Fungus">
        <title>Comparative genomic study of the Penicillium genus elucidates a diverse pangenome and 15 lateral gene transfer events.</title>
        <authorList>
            <person name="Petersen C."/>
            <person name="Sorensen T."/>
            <person name="Nielsen M.R."/>
            <person name="Sondergaard T.E."/>
            <person name="Sorensen J.L."/>
            <person name="Fitzpatrick D.A."/>
            <person name="Frisvad J.C."/>
            <person name="Nielsen K.L."/>
        </authorList>
    </citation>
    <scope>NUCLEOTIDE SEQUENCE</scope>
    <source>
        <strain evidence="6">IBT 29677</strain>
    </source>
</reference>
<dbReference type="Proteomes" id="UP001147747">
    <property type="component" value="Unassembled WGS sequence"/>
</dbReference>
<dbReference type="SUPFAM" id="SSF52540">
    <property type="entry name" value="P-loop containing nucleoside triphosphate hydrolases"/>
    <property type="match status" value="1"/>
</dbReference>
<dbReference type="GO" id="GO:0004386">
    <property type="term" value="F:helicase activity"/>
    <property type="evidence" value="ECO:0007669"/>
    <property type="project" value="TreeGrafter"/>
</dbReference>
<evidence type="ECO:0000313" key="6">
    <source>
        <dbReference type="EMBL" id="KAJ5403922.1"/>
    </source>
</evidence>
<evidence type="ECO:0000313" key="7">
    <source>
        <dbReference type="Proteomes" id="UP001147747"/>
    </source>
</evidence>
<dbReference type="InterPro" id="IPR001650">
    <property type="entry name" value="Helicase_C-like"/>
</dbReference>
<proteinExistence type="predicted"/>
<dbReference type="InterPro" id="IPR011545">
    <property type="entry name" value="DEAD/DEAH_box_helicase_dom"/>
</dbReference>
<evidence type="ECO:0000259" key="4">
    <source>
        <dbReference type="PROSITE" id="PS51192"/>
    </source>
</evidence>
<dbReference type="InterPro" id="IPR027417">
    <property type="entry name" value="P-loop_NTPase"/>
</dbReference>
<keyword evidence="2" id="KW-0067">ATP-binding</keyword>
<dbReference type="SMART" id="SM00847">
    <property type="entry name" value="HA2"/>
    <property type="match status" value="1"/>
</dbReference>
<keyword evidence="1" id="KW-0547">Nucleotide-binding</keyword>
<dbReference type="GO" id="GO:0005524">
    <property type="term" value="F:ATP binding"/>
    <property type="evidence" value="ECO:0007669"/>
    <property type="project" value="UniProtKB-KW"/>
</dbReference>
<feature type="compositionally biased region" description="Basic and acidic residues" evidence="3">
    <location>
        <begin position="367"/>
        <end position="387"/>
    </location>
</feature>
<dbReference type="EMBL" id="JAPZBU010000005">
    <property type="protein sequence ID" value="KAJ5403922.1"/>
    <property type="molecule type" value="Genomic_DNA"/>
</dbReference>
<evidence type="ECO:0000259" key="5">
    <source>
        <dbReference type="PROSITE" id="PS51194"/>
    </source>
</evidence>
<evidence type="ECO:0000256" key="2">
    <source>
        <dbReference type="ARBA" id="ARBA00022840"/>
    </source>
</evidence>
<feature type="domain" description="Helicase C-terminal" evidence="5">
    <location>
        <begin position="824"/>
        <end position="998"/>
    </location>
</feature>
<dbReference type="GeneID" id="81367410"/>
<feature type="domain" description="Helicase ATP-binding" evidence="4">
    <location>
        <begin position="556"/>
        <end position="729"/>
    </location>
</feature>
<dbReference type="InterPro" id="IPR014001">
    <property type="entry name" value="Helicase_ATP-bd"/>
</dbReference>
<dbReference type="InterPro" id="IPR048333">
    <property type="entry name" value="HA2_WH"/>
</dbReference>
<evidence type="ECO:0000256" key="3">
    <source>
        <dbReference type="SAM" id="MobiDB-lite"/>
    </source>
</evidence>
<gene>
    <name evidence="6" type="ORF">N7509_003793</name>
</gene>
<dbReference type="PANTHER" id="PTHR18934">
    <property type="entry name" value="ATP-DEPENDENT RNA HELICASE"/>
    <property type="match status" value="1"/>
</dbReference>
<feature type="region of interest" description="Disordered" evidence="3">
    <location>
        <begin position="363"/>
        <end position="457"/>
    </location>
</feature>
<dbReference type="CDD" id="cd18791">
    <property type="entry name" value="SF2_C_RHA"/>
    <property type="match status" value="1"/>
</dbReference>
<dbReference type="PROSITE" id="PS51194">
    <property type="entry name" value="HELICASE_CTER"/>
    <property type="match status" value="1"/>
</dbReference>
<dbReference type="PROSITE" id="PS51192">
    <property type="entry name" value="HELICASE_ATP_BIND_1"/>
    <property type="match status" value="1"/>
</dbReference>
<evidence type="ECO:0000256" key="1">
    <source>
        <dbReference type="ARBA" id="ARBA00022741"/>
    </source>
</evidence>
<dbReference type="Gene3D" id="1.20.120.1080">
    <property type="match status" value="1"/>
</dbReference>
<dbReference type="CDD" id="cd17917">
    <property type="entry name" value="DEXHc_RHA-like"/>
    <property type="match status" value="1"/>
</dbReference>
<dbReference type="Pfam" id="PF04408">
    <property type="entry name" value="WHD_HA2"/>
    <property type="match status" value="1"/>
</dbReference>
<feature type="compositionally biased region" description="Basic and acidic residues" evidence="3">
    <location>
        <begin position="406"/>
        <end position="444"/>
    </location>
</feature>
<dbReference type="Pfam" id="PF00270">
    <property type="entry name" value="DEAD"/>
    <property type="match status" value="1"/>
</dbReference>
<sequence>MTTRANAYAYIRGIKKIPNLSGSRSFLRPLPRDASPIASLLRLRRDVHTTRRPSTAVTIRDNNAAVGNTIQSKIRIGKISNLCPGIRGFSTPVKAKPIADASLFDEPAQKDETISPGEKSIVLPEDGAYLGDDAESRDDTLIKGEYFIFSMLISEKFPDRLEITYNQQEEKSPWECSISFSFNEGNTISATGIANMKVGFRSPDSLVHDFLTFLRTKSTKQQEKLSWSFTQKLDLVLSGEKLQSDPMVRQILETMLPFIDKGAVNPIELGGEKFDRVGEMNMHKNGILRLDRPKRLSKTRSVWSAELRIPGQPSMKTRFKLGSMSQLFLPCRQVARLFLIAELYRNGLWESLDNALEEVINSQNASEESHQEKEATSTDNTISERKVVTMANSNPEEEDSNSQNASKHESHPEKEAISTDNAISHEKAVTTDKSNTEAEARSEEASTATKKSPSDQGYVRLTADDDLLDMMGLFRNDLLKALKDMKKTKADLGPNKGGRYLSNTSRGFRSYYHSKYHSKRLKKALEKLRGSKSPKLLDIRSKVADLPIMKFRQQVLDLVNNNPFSIIVAETGSGKSTQVPQMILDDAIDQDVGGDCNILCTQPRRLATSRLAERISQERNENIGETVGYIVRHARQVSENTHITFCTTGVLLKILQDSVRNVGSFSHIIIDEVHVRDIGIDFVMLLLRNLVRNCQGNGRKAPKITLMSATVDTKLFSDYFSLKGPGGSRIFAPHITIPGRQFPVQHHYLDEILSDIGHSPHASQLKELLQEDETEKFLHKHYALFGETEPEEPVETDSTSASISPRLVSSEEDIHMPSGLYTATILHILSTTTSGSIVCFLPGLRHIQEVKHRLMLHGTELNLDMSDESRFRVGVLHSQLPEEQEKLNLDVPSDCRRIILSTDIAEASVTIPDIKYVIDSGKVNQLLVDQKRNCSRLANCWATQSNAQQRAGRVGRVQAGDYYYIGTKKRFDTLRITPTPEMLRGSLLDTCLRAKNFAGKESISSFLEKTIEPPNNDEVLANVESLKQLQALDENENITTLGHLISQLALPPHLAKLVMLGIIFRCLDSLLILASIGVQSSLFIRNTEPNTRSLVQASCIEFADGSSSDHISALNAFRAVRKIHHEHGISKAKEYAKEHMIRFNSYSMVLRTTRHVFDKLQREDIVSREHSRYDDQSQVGGSRLNTNSHHTPLIKALLLHCLFPRIAAPKMNPRSWKFATDYDSRSMIHPRSVVMAGCTFKTPPKSLTVYSSKVETTSPDPFIIENTLVSPLMATMFGGRLTWDKKEMLMDSWLNLDINTEKAMADNDEAARSLIELQKAINLCLTTAYDTLASGVELPRSYRKRIAYMQDRKTLYITLAESVMELLDRDRNAEPVEHLSDVLSLWDDTYFKDEDVDLEHANLNLVDSGVLENSIDE</sequence>
<accession>A0A9W9W5S1</accession>
<name>A0A9W9W5S1_9EURO</name>
<dbReference type="Pfam" id="PF00271">
    <property type="entry name" value="Helicase_C"/>
    <property type="match status" value="1"/>
</dbReference>
<keyword evidence="7" id="KW-1185">Reference proteome</keyword>
<protein>
    <submittedName>
        <fullName evidence="6">Uncharacterized protein</fullName>
    </submittedName>
</protein>
<dbReference type="SMART" id="SM00487">
    <property type="entry name" value="DEXDc"/>
    <property type="match status" value="1"/>
</dbReference>